<reference evidence="10 11" key="1">
    <citation type="journal article" date="2016" name="Mol. Biol. Evol.">
        <title>Genome-Wide Survey of Gut Fungi (Harpellales) Reveals the First Horizontally Transferred Ubiquitin Gene from a Mosquito Host.</title>
        <authorList>
            <person name="Wang Y."/>
            <person name="White M.M."/>
            <person name="Kvist S."/>
            <person name="Moncalvo J.M."/>
        </authorList>
    </citation>
    <scope>NUCLEOTIDE SEQUENCE [LARGE SCALE GENOMIC DNA]</scope>
    <source>
        <strain evidence="10 11">ALG-7-W6</strain>
    </source>
</reference>
<dbReference type="SUPFAM" id="SSF47473">
    <property type="entry name" value="EF-hand"/>
    <property type="match status" value="1"/>
</dbReference>
<dbReference type="OrthoDB" id="2161at2759"/>
<accession>A0A1R0GTE2</accession>
<evidence type="ECO:0000256" key="3">
    <source>
        <dbReference type="ARBA" id="ARBA00022692"/>
    </source>
</evidence>
<feature type="non-terminal residue" evidence="10">
    <location>
        <position position="435"/>
    </location>
</feature>
<dbReference type="SUPFAM" id="SSF103506">
    <property type="entry name" value="Mitochondrial carrier"/>
    <property type="match status" value="1"/>
</dbReference>
<evidence type="ECO:0000256" key="2">
    <source>
        <dbReference type="ARBA" id="ARBA00006375"/>
    </source>
</evidence>
<dbReference type="PANTHER" id="PTHR45678">
    <property type="entry name" value="MITOCHONDRIAL 2-OXODICARBOXYLATE CARRIER 1-RELATED"/>
    <property type="match status" value="1"/>
</dbReference>
<dbReference type="GO" id="GO:0005313">
    <property type="term" value="F:L-glutamate transmembrane transporter activity"/>
    <property type="evidence" value="ECO:0007669"/>
    <property type="project" value="TreeGrafter"/>
</dbReference>
<keyword evidence="7 8" id="KW-0472">Membrane</keyword>
<dbReference type="Gene3D" id="1.10.238.10">
    <property type="entry name" value="EF-hand"/>
    <property type="match status" value="1"/>
</dbReference>
<name>A0A1R0GTE2_9FUNG</name>
<dbReference type="EMBL" id="LSSL01003710">
    <property type="protein sequence ID" value="OLY80167.1"/>
    <property type="molecule type" value="Genomic_DNA"/>
</dbReference>
<dbReference type="InterPro" id="IPR023395">
    <property type="entry name" value="MCP_dom_sf"/>
</dbReference>
<evidence type="ECO:0000256" key="9">
    <source>
        <dbReference type="RuleBase" id="RU000488"/>
    </source>
</evidence>
<keyword evidence="4" id="KW-0999">Mitochondrion inner membrane</keyword>
<dbReference type="InterPro" id="IPR018108">
    <property type="entry name" value="MCP_transmembrane"/>
</dbReference>
<keyword evidence="3 8" id="KW-0812">Transmembrane</keyword>
<keyword evidence="9" id="KW-0813">Transport</keyword>
<proteinExistence type="inferred from homology"/>
<comment type="caution">
    <text evidence="10">The sequence shown here is derived from an EMBL/GenBank/DDBJ whole genome shotgun (WGS) entry which is preliminary data.</text>
</comment>
<dbReference type="PROSITE" id="PS50920">
    <property type="entry name" value="SOLCAR"/>
    <property type="match status" value="1"/>
</dbReference>
<keyword evidence="11" id="KW-1185">Reference proteome</keyword>
<feature type="repeat" description="Solcar" evidence="8">
    <location>
        <begin position="343"/>
        <end position="433"/>
    </location>
</feature>
<evidence type="ECO:0000256" key="4">
    <source>
        <dbReference type="ARBA" id="ARBA00022792"/>
    </source>
</evidence>
<protein>
    <submittedName>
        <fullName evidence="10">Calcium-binding mitochondrial carrier protein Aralar1</fullName>
    </submittedName>
</protein>
<evidence type="ECO:0000313" key="10">
    <source>
        <dbReference type="EMBL" id="OLY80167.1"/>
    </source>
</evidence>
<keyword evidence="5" id="KW-1133">Transmembrane helix</keyword>
<evidence type="ECO:0000256" key="8">
    <source>
        <dbReference type="PROSITE-ProRule" id="PRU00282"/>
    </source>
</evidence>
<evidence type="ECO:0000256" key="7">
    <source>
        <dbReference type="ARBA" id="ARBA00023136"/>
    </source>
</evidence>
<dbReference type="Pfam" id="PF00153">
    <property type="entry name" value="Mito_carr"/>
    <property type="match status" value="1"/>
</dbReference>
<dbReference type="InterPro" id="IPR011992">
    <property type="entry name" value="EF-hand-dom_pair"/>
</dbReference>
<evidence type="ECO:0000256" key="6">
    <source>
        <dbReference type="ARBA" id="ARBA00023128"/>
    </source>
</evidence>
<organism evidence="10 11">
    <name type="scientific">Smittium mucronatum</name>
    <dbReference type="NCBI Taxonomy" id="133383"/>
    <lineage>
        <taxon>Eukaryota</taxon>
        <taxon>Fungi</taxon>
        <taxon>Fungi incertae sedis</taxon>
        <taxon>Zoopagomycota</taxon>
        <taxon>Kickxellomycotina</taxon>
        <taxon>Harpellomycetes</taxon>
        <taxon>Harpellales</taxon>
        <taxon>Legeriomycetaceae</taxon>
        <taxon>Smittium</taxon>
    </lineage>
</organism>
<evidence type="ECO:0000313" key="11">
    <source>
        <dbReference type="Proteomes" id="UP000187455"/>
    </source>
</evidence>
<dbReference type="AlphaFoldDB" id="A0A1R0GTE2"/>
<dbReference type="Proteomes" id="UP000187455">
    <property type="component" value="Unassembled WGS sequence"/>
</dbReference>
<evidence type="ECO:0000256" key="1">
    <source>
        <dbReference type="ARBA" id="ARBA00004448"/>
    </source>
</evidence>
<comment type="similarity">
    <text evidence="2 9">Belongs to the mitochondrial carrier (TC 2.A.29) family.</text>
</comment>
<dbReference type="PANTHER" id="PTHR45678:SF9">
    <property type="entry name" value="CALCIUM-BINDING MITOCHONDRIAL CARRIER PROTEIN ARALAR1"/>
    <property type="match status" value="1"/>
</dbReference>
<gene>
    <name evidence="10" type="ORF">AYI68_g5740</name>
</gene>
<dbReference type="GO" id="GO:0015183">
    <property type="term" value="F:L-aspartate transmembrane transporter activity"/>
    <property type="evidence" value="ECO:0007669"/>
    <property type="project" value="TreeGrafter"/>
</dbReference>
<dbReference type="GO" id="GO:0043490">
    <property type="term" value="P:malate-aspartate shuttle"/>
    <property type="evidence" value="ECO:0007669"/>
    <property type="project" value="TreeGrafter"/>
</dbReference>
<keyword evidence="6" id="KW-0496">Mitochondrion</keyword>
<sequence length="435" mass="48371">MAAQQAYLQNSSQIFADNSTIDPGTQTPFLSKENFAKTFTFSPHSQKLSILLPILFDIADKNNAGKLSLQDYTEFQTLLYNASSPFDLCCRYFDKENTGSVSLDSFKSKATSSFRIFDPIFDSSSPSGTPSLWRTYYQSKSHLPYSEFSQLLADYQREAPTHFFSKYDPSKTGRIHFSSLQAVLNTLSLVDIPISQLKSMHINGIDDYVSYPEYCATIKVFERLGAISMISKSALAKNKSSPNQLFSAAEFSKTAQEAGYNVYFSPLELEIIFAIASDSPADSSNSSPEYWELYRHKKIPLANLKKFADISDKSIFSIIDTPETTNTSNTSESASHSSARNILLQFYNFAVGAVAGGIGATAVYPIDLVKTRLQNQRTSVVGQALYKNGWDCFQKVIKNEGFFGLYRGLGPQLIGVAPEKAIKLTVNDFVRNKFS</sequence>
<comment type="subcellular location">
    <subcellularLocation>
        <location evidence="1">Mitochondrion inner membrane</location>
        <topology evidence="1">Multi-pass membrane protein</topology>
    </subcellularLocation>
</comment>
<evidence type="ECO:0000256" key="5">
    <source>
        <dbReference type="ARBA" id="ARBA00022989"/>
    </source>
</evidence>
<dbReference type="Gene3D" id="1.50.40.10">
    <property type="entry name" value="Mitochondrial carrier domain"/>
    <property type="match status" value="1"/>
</dbReference>
<dbReference type="InterPro" id="IPR051028">
    <property type="entry name" value="Mito_Solute_Carrier"/>
</dbReference>
<dbReference type="GO" id="GO:0005743">
    <property type="term" value="C:mitochondrial inner membrane"/>
    <property type="evidence" value="ECO:0007669"/>
    <property type="project" value="UniProtKB-SubCell"/>
</dbReference>